<dbReference type="RefSeq" id="WP_162355023.1">
    <property type="nucleotide sequence ID" value="NZ_CP048209.1"/>
</dbReference>
<keyword evidence="5" id="KW-1185">Reference proteome</keyword>
<reference evidence="4 5" key="1">
    <citation type="submission" date="2020-01" db="EMBL/GenBank/DDBJ databases">
        <title>Paenibacillus sp. nov., isolated from tomato rhizosphere.</title>
        <authorList>
            <person name="Weon H.-Y."/>
            <person name="Lee S.A."/>
        </authorList>
    </citation>
    <scope>NUCLEOTIDE SEQUENCE [LARGE SCALE GENOMIC DNA]</scope>
    <source>
        <strain evidence="4 5">12200R-189</strain>
    </source>
</reference>
<dbReference type="PANTHER" id="PTHR43877:SF2">
    <property type="entry name" value="AMINOALKYLPHOSPHONATE N-ACETYLTRANSFERASE-RELATED"/>
    <property type="match status" value="1"/>
</dbReference>
<evidence type="ECO:0000313" key="4">
    <source>
        <dbReference type="EMBL" id="QHT58955.1"/>
    </source>
</evidence>
<dbReference type="InterPro" id="IPR050832">
    <property type="entry name" value="Bact_Acetyltransf"/>
</dbReference>
<evidence type="ECO:0000256" key="2">
    <source>
        <dbReference type="ARBA" id="ARBA00023315"/>
    </source>
</evidence>
<gene>
    <name evidence="4" type="ORF">GXP70_02580</name>
</gene>
<evidence type="ECO:0000313" key="5">
    <source>
        <dbReference type="Proteomes" id="UP000476064"/>
    </source>
</evidence>
<proteinExistence type="predicted"/>
<dbReference type="PANTHER" id="PTHR43877">
    <property type="entry name" value="AMINOALKYLPHOSPHONATE N-ACETYLTRANSFERASE-RELATED-RELATED"/>
    <property type="match status" value="1"/>
</dbReference>
<dbReference type="Pfam" id="PF00583">
    <property type="entry name" value="Acetyltransf_1"/>
    <property type="match status" value="1"/>
</dbReference>
<dbReference type="InterPro" id="IPR016181">
    <property type="entry name" value="Acyl_CoA_acyltransferase"/>
</dbReference>
<feature type="domain" description="N-acetyltransferase" evidence="3">
    <location>
        <begin position="1"/>
        <end position="168"/>
    </location>
</feature>
<dbReference type="Gene3D" id="3.40.630.30">
    <property type="match status" value="1"/>
</dbReference>
<dbReference type="EMBL" id="CP048209">
    <property type="protein sequence ID" value="QHT58955.1"/>
    <property type="molecule type" value="Genomic_DNA"/>
</dbReference>
<accession>A0A6C0G2P5</accession>
<dbReference type="Proteomes" id="UP000476064">
    <property type="component" value="Chromosome"/>
</dbReference>
<keyword evidence="1 4" id="KW-0808">Transferase</keyword>
<evidence type="ECO:0000256" key="1">
    <source>
        <dbReference type="ARBA" id="ARBA00022679"/>
    </source>
</evidence>
<dbReference type="AlphaFoldDB" id="A0A6C0G2P5"/>
<protein>
    <submittedName>
        <fullName evidence="4">GNAT family N-acetyltransferase</fullName>
    </submittedName>
</protein>
<dbReference type="CDD" id="cd04301">
    <property type="entry name" value="NAT_SF"/>
    <property type="match status" value="1"/>
</dbReference>
<name>A0A6C0G2P5_9BACL</name>
<sequence>MEIVRLTLRDSKRLALLYREVSAALIRAGVKQWDRFYPNRFVIGGDVRRGTAFGIHDGSEIIGAVVVDRRQSGKYNALPWLDMAGNPACIHRLAVHPDRQGHGLGKRLLRFAEAHAMRSGGTSVRLDVYTGNPGAVAMYRRSGYSEVGAIRYPMRKLPYLCFEKLLLGE</sequence>
<dbReference type="PROSITE" id="PS51186">
    <property type="entry name" value="GNAT"/>
    <property type="match status" value="1"/>
</dbReference>
<keyword evidence="2" id="KW-0012">Acyltransferase</keyword>
<dbReference type="GO" id="GO:0016747">
    <property type="term" value="F:acyltransferase activity, transferring groups other than amino-acyl groups"/>
    <property type="evidence" value="ECO:0007669"/>
    <property type="project" value="InterPro"/>
</dbReference>
<dbReference type="InterPro" id="IPR000182">
    <property type="entry name" value="GNAT_dom"/>
</dbReference>
<dbReference type="SUPFAM" id="SSF55729">
    <property type="entry name" value="Acyl-CoA N-acyltransferases (Nat)"/>
    <property type="match status" value="1"/>
</dbReference>
<evidence type="ECO:0000259" key="3">
    <source>
        <dbReference type="PROSITE" id="PS51186"/>
    </source>
</evidence>
<dbReference type="KEGG" id="plyc:GXP70_02580"/>
<organism evidence="4 5">
    <name type="scientific">Paenibacillus lycopersici</name>
    <dbReference type="NCBI Taxonomy" id="2704462"/>
    <lineage>
        <taxon>Bacteria</taxon>
        <taxon>Bacillati</taxon>
        <taxon>Bacillota</taxon>
        <taxon>Bacilli</taxon>
        <taxon>Bacillales</taxon>
        <taxon>Paenibacillaceae</taxon>
        <taxon>Paenibacillus</taxon>
    </lineage>
</organism>